<protein>
    <submittedName>
        <fullName evidence="3">Secreted protein</fullName>
    </submittedName>
</protein>
<dbReference type="AlphaFoldDB" id="A0A1I7XQ01"/>
<keyword evidence="2" id="KW-1185">Reference proteome</keyword>
<accession>A0A1I7XQ01</accession>
<sequence length="197" mass="22252">MRTRSLLLAAVCVLILTSTFDCKKPTKEIKNKKTKEIKQQKGKITEAEKVKAEPVKVEKLKVEKPKTEKVKVAEVEEVQKTAHEELTKSDAVHTNVFESPLETAVNNHQSDTIKPKSLKALTAYDQCKIECRKQRDHIIAQEVGTEEVYTFPTLNHSPLLVPSPMSQIIIDKTAPNQSVNKESFGFLREKTTSARKQ</sequence>
<dbReference type="WBParaSite" id="Hba_19555">
    <property type="protein sequence ID" value="Hba_19555"/>
    <property type="gene ID" value="Hba_19555"/>
</dbReference>
<reference evidence="3" key="1">
    <citation type="submission" date="2016-11" db="UniProtKB">
        <authorList>
            <consortium name="WormBaseParasite"/>
        </authorList>
    </citation>
    <scope>IDENTIFICATION</scope>
</reference>
<evidence type="ECO:0000313" key="3">
    <source>
        <dbReference type="WBParaSite" id="Hba_19555"/>
    </source>
</evidence>
<evidence type="ECO:0000313" key="2">
    <source>
        <dbReference type="Proteomes" id="UP000095283"/>
    </source>
</evidence>
<dbReference type="Proteomes" id="UP000095283">
    <property type="component" value="Unplaced"/>
</dbReference>
<organism evidence="2 3">
    <name type="scientific">Heterorhabditis bacteriophora</name>
    <name type="common">Entomopathogenic nematode worm</name>
    <dbReference type="NCBI Taxonomy" id="37862"/>
    <lineage>
        <taxon>Eukaryota</taxon>
        <taxon>Metazoa</taxon>
        <taxon>Ecdysozoa</taxon>
        <taxon>Nematoda</taxon>
        <taxon>Chromadorea</taxon>
        <taxon>Rhabditida</taxon>
        <taxon>Rhabditina</taxon>
        <taxon>Rhabditomorpha</taxon>
        <taxon>Strongyloidea</taxon>
        <taxon>Heterorhabditidae</taxon>
        <taxon>Heterorhabditis</taxon>
    </lineage>
</organism>
<name>A0A1I7XQ01_HETBA</name>
<evidence type="ECO:0000256" key="1">
    <source>
        <dbReference type="SAM" id="SignalP"/>
    </source>
</evidence>
<feature type="chain" id="PRO_5009311412" evidence="1">
    <location>
        <begin position="23"/>
        <end position="197"/>
    </location>
</feature>
<keyword evidence="1" id="KW-0732">Signal</keyword>
<proteinExistence type="predicted"/>
<feature type="signal peptide" evidence="1">
    <location>
        <begin position="1"/>
        <end position="22"/>
    </location>
</feature>